<protein>
    <submittedName>
        <fullName evidence="2">Uncharacterized protein</fullName>
    </submittedName>
</protein>
<reference evidence="2" key="1">
    <citation type="submission" date="2023-10" db="EMBL/GenBank/DDBJ databases">
        <title>Genome assembly of Pristionchus species.</title>
        <authorList>
            <person name="Yoshida K."/>
            <person name="Sommer R.J."/>
        </authorList>
    </citation>
    <scope>NUCLEOTIDE SEQUENCE</scope>
    <source>
        <strain evidence="2">RS5133</strain>
    </source>
</reference>
<evidence type="ECO:0000313" key="3">
    <source>
        <dbReference type="Proteomes" id="UP001432322"/>
    </source>
</evidence>
<organism evidence="2 3">
    <name type="scientific">Pristionchus fissidentatus</name>
    <dbReference type="NCBI Taxonomy" id="1538716"/>
    <lineage>
        <taxon>Eukaryota</taxon>
        <taxon>Metazoa</taxon>
        <taxon>Ecdysozoa</taxon>
        <taxon>Nematoda</taxon>
        <taxon>Chromadorea</taxon>
        <taxon>Rhabditida</taxon>
        <taxon>Rhabditina</taxon>
        <taxon>Diplogasteromorpha</taxon>
        <taxon>Diplogasteroidea</taxon>
        <taxon>Neodiplogasteridae</taxon>
        <taxon>Pristionchus</taxon>
    </lineage>
</organism>
<keyword evidence="1" id="KW-0472">Membrane</keyword>
<keyword evidence="1" id="KW-1133">Transmembrane helix</keyword>
<evidence type="ECO:0000256" key="1">
    <source>
        <dbReference type="SAM" id="Phobius"/>
    </source>
</evidence>
<keyword evidence="1" id="KW-0812">Transmembrane</keyword>
<dbReference type="Proteomes" id="UP001432322">
    <property type="component" value="Unassembled WGS sequence"/>
</dbReference>
<comment type="caution">
    <text evidence="2">The sequence shown here is derived from an EMBL/GenBank/DDBJ whole genome shotgun (WGS) entry which is preliminary data.</text>
</comment>
<sequence>FASHNFICTGNCRVSHPHVPCIFRFLRETFSFWSSADLLKLLILLYGLLMERISIFFLLLLIFCCLHQL</sequence>
<evidence type="ECO:0000313" key="2">
    <source>
        <dbReference type="EMBL" id="GMT24849.1"/>
    </source>
</evidence>
<proteinExistence type="predicted"/>
<feature type="transmembrane region" description="Helical" evidence="1">
    <location>
        <begin position="43"/>
        <end position="66"/>
    </location>
</feature>
<feature type="non-terminal residue" evidence="2">
    <location>
        <position position="1"/>
    </location>
</feature>
<gene>
    <name evidence="2" type="ORF">PFISCL1PPCAC_16146</name>
</gene>
<dbReference type="AlphaFoldDB" id="A0AAV5W4N2"/>
<feature type="non-terminal residue" evidence="2">
    <location>
        <position position="69"/>
    </location>
</feature>
<dbReference type="EMBL" id="BTSY01000004">
    <property type="protein sequence ID" value="GMT24849.1"/>
    <property type="molecule type" value="Genomic_DNA"/>
</dbReference>
<keyword evidence="3" id="KW-1185">Reference proteome</keyword>
<accession>A0AAV5W4N2</accession>
<name>A0AAV5W4N2_9BILA</name>